<reference evidence="2 3" key="1">
    <citation type="submission" date="2018-02" db="EMBL/GenBank/DDBJ databases">
        <title>Subsurface microbial communities from deep shales in Ohio and West Virginia, USA.</title>
        <authorList>
            <person name="Wrighton K."/>
        </authorList>
    </citation>
    <scope>NUCLEOTIDE SEQUENCE [LARGE SCALE GENOMIC DNA]</scope>
    <source>
        <strain evidence="2 3">OWC-G53F</strain>
    </source>
</reference>
<keyword evidence="1" id="KW-0472">Membrane</keyword>
<keyword evidence="1" id="KW-1133">Transmembrane helix</keyword>
<name>A0A2S6GLA0_9GAMM</name>
<comment type="caution">
    <text evidence="2">The sequence shown here is derived from an EMBL/GenBank/DDBJ whole genome shotgun (WGS) entry which is preliminary data.</text>
</comment>
<dbReference type="AlphaFoldDB" id="A0A2S6GLA0"/>
<evidence type="ECO:0000256" key="1">
    <source>
        <dbReference type="SAM" id="Phobius"/>
    </source>
</evidence>
<protein>
    <recommendedName>
        <fullName evidence="4">DUF1640 domain-containing protein</fullName>
    </recommendedName>
</protein>
<gene>
    <name evidence="2" type="ORF">B0F88_11844</name>
</gene>
<sequence length="54" mass="5914">MATITFDTLKFAEAMDSQLATKADLMDMENRLIKWGIGLAFGQIAIIAALVKLL</sequence>
<keyword evidence="1" id="KW-0812">Transmembrane</keyword>
<feature type="transmembrane region" description="Helical" evidence="1">
    <location>
        <begin position="32"/>
        <end position="51"/>
    </location>
</feature>
<dbReference type="Proteomes" id="UP000238071">
    <property type="component" value="Unassembled WGS sequence"/>
</dbReference>
<dbReference type="RefSeq" id="WP_181049941.1">
    <property type="nucleotide sequence ID" value="NZ_PTIY01000018.1"/>
</dbReference>
<accession>A0A2S6GLA0</accession>
<organism evidence="2 3">
    <name type="scientific">Methylobacter tundripaludum</name>
    <dbReference type="NCBI Taxonomy" id="173365"/>
    <lineage>
        <taxon>Bacteria</taxon>
        <taxon>Pseudomonadati</taxon>
        <taxon>Pseudomonadota</taxon>
        <taxon>Gammaproteobacteria</taxon>
        <taxon>Methylococcales</taxon>
        <taxon>Methylococcaceae</taxon>
        <taxon>Methylobacter</taxon>
    </lineage>
</organism>
<dbReference type="EMBL" id="PTIY01000018">
    <property type="protein sequence ID" value="PPK66012.1"/>
    <property type="molecule type" value="Genomic_DNA"/>
</dbReference>
<evidence type="ECO:0000313" key="2">
    <source>
        <dbReference type="EMBL" id="PPK66012.1"/>
    </source>
</evidence>
<keyword evidence="3" id="KW-1185">Reference proteome</keyword>
<evidence type="ECO:0000313" key="3">
    <source>
        <dbReference type="Proteomes" id="UP000238071"/>
    </source>
</evidence>
<evidence type="ECO:0008006" key="4">
    <source>
        <dbReference type="Google" id="ProtNLM"/>
    </source>
</evidence>
<proteinExistence type="predicted"/>